<evidence type="ECO:0000259" key="4">
    <source>
        <dbReference type="Pfam" id="PF08545"/>
    </source>
</evidence>
<comment type="caution">
    <text evidence="5">The sequence shown here is derived from an EMBL/GenBank/DDBJ whole genome shotgun (WGS) entry which is preliminary data.</text>
</comment>
<dbReference type="RefSeq" id="WP_262686691.1">
    <property type="nucleotide sequence ID" value="NZ_JAOQIO010000095.1"/>
</dbReference>
<evidence type="ECO:0000313" key="5">
    <source>
        <dbReference type="EMBL" id="MCU6795745.1"/>
    </source>
</evidence>
<feature type="domain" description="Beta-ketoacyl-[acyl-carrier-protein] synthase III N-terminal" evidence="4">
    <location>
        <begin position="110"/>
        <end position="189"/>
    </location>
</feature>
<sequence length="332" mass="35992">MKPRKVKIVGSGIYLPKQLITSDDMDLKLQVPSGWVLRKSDVRTRHFIQDETAAEMGASAAYGALANAGLTFADIDCIVCTSGTMQQPIPCTAVLIQKAMQQEHSGIPCFDINSTCLSFVTGLDTMSYLIDAGRYRRVLLIATEIASEGINWTDKESASLFGDGAAAVVIERSTDTDSSAILHAAMETYSSGAHLSEIKAGGSLQHAKQHTTTNADNYLFQMNGQAIFRMASKLLPRFVEQLLTKAQLRMADISLVIPHQGSAMAMRLLRKRLDISEEKLLYITPTFGNTIAASIPIGLHEAIRLGKILRGDRIMLLGTSAGLSLGGIVLEY</sequence>
<evidence type="ECO:0000256" key="2">
    <source>
        <dbReference type="ARBA" id="ARBA00023315"/>
    </source>
</evidence>
<dbReference type="InterPro" id="IPR016039">
    <property type="entry name" value="Thiolase-like"/>
</dbReference>
<organism evidence="5 6">
    <name type="scientific">Paenibacillus baimaensis</name>
    <dbReference type="NCBI Taxonomy" id="2982185"/>
    <lineage>
        <taxon>Bacteria</taxon>
        <taxon>Bacillati</taxon>
        <taxon>Bacillota</taxon>
        <taxon>Bacilli</taxon>
        <taxon>Bacillales</taxon>
        <taxon>Paenibacillaceae</taxon>
        <taxon>Paenibacillus</taxon>
    </lineage>
</organism>
<dbReference type="InterPro" id="IPR013747">
    <property type="entry name" value="ACP_syn_III_C"/>
</dbReference>
<keyword evidence="1" id="KW-0808">Transferase</keyword>
<keyword evidence="6" id="KW-1185">Reference proteome</keyword>
<dbReference type="CDD" id="cd00830">
    <property type="entry name" value="KAS_III"/>
    <property type="match status" value="1"/>
</dbReference>
<dbReference type="Proteomes" id="UP001652445">
    <property type="component" value="Unassembled WGS sequence"/>
</dbReference>
<dbReference type="EMBL" id="JAOQIO010000095">
    <property type="protein sequence ID" value="MCU6795745.1"/>
    <property type="molecule type" value="Genomic_DNA"/>
</dbReference>
<dbReference type="Pfam" id="PF08545">
    <property type="entry name" value="ACP_syn_III"/>
    <property type="match status" value="1"/>
</dbReference>
<evidence type="ECO:0000256" key="1">
    <source>
        <dbReference type="ARBA" id="ARBA00022679"/>
    </source>
</evidence>
<dbReference type="Gene3D" id="3.40.47.10">
    <property type="match status" value="2"/>
</dbReference>
<name>A0ABT2UM72_9BACL</name>
<dbReference type="NCBIfam" id="NF005541">
    <property type="entry name" value="PRK07204.1"/>
    <property type="match status" value="1"/>
</dbReference>
<reference evidence="5 6" key="1">
    <citation type="submission" date="2022-09" db="EMBL/GenBank/DDBJ databases">
        <authorList>
            <person name="Han X.L."/>
            <person name="Wang Q."/>
            <person name="Lu T."/>
        </authorList>
    </citation>
    <scope>NUCLEOTIDE SEQUENCE [LARGE SCALE GENOMIC DNA]</scope>
    <source>
        <strain evidence="5 6">WQ 127069</strain>
    </source>
</reference>
<evidence type="ECO:0000259" key="3">
    <source>
        <dbReference type="Pfam" id="PF08541"/>
    </source>
</evidence>
<dbReference type="InterPro" id="IPR013751">
    <property type="entry name" value="ACP_syn_III_N"/>
</dbReference>
<dbReference type="Pfam" id="PF08541">
    <property type="entry name" value="ACP_syn_III_C"/>
    <property type="match status" value="1"/>
</dbReference>
<feature type="domain" description="Beta-ketoacyl-[acyl-carrier-protein] synthase III C-terminal" evidence="3">
    <location>
        <begin position="243"/>
        <end position="332"/>
    </location>
</feature>
<gene>
    <name evidence="5" type="ORF">OB236_26875</name>
</gene>
<evidence type="ECO:0000313" key="6">
    <source>
        <dbReference type="Proteomes" id="UP001652445"/>
    </source>
</evidence>
<dbReference type="SUPFAM" id="SSF53901">
    <property type="entry name" value="Thiolase-like"/>
    <property type="match status" value="1"/>
</dbReference>
<dbReference type="PANTHER" id="PTHR34069:SF2">
    <property type="entry name" value="BETA-KETOACYL-[ACYL-CARRIER-PROTEIN] SYNTHASE III"/>
    <property type="match status" value="1"/>
</dbReference>
<dbReference type="PANTHER" id="PTHR34069">
    <property type="entry name" value="3-OXOACYL-[ACYL-CARRIER-PROTEIN] SYNTHASE 3"/>
    <property type="match status" value="1"/>
</dbReference>
<keyword evidence="2" id="KW-0012">Acyltransferase</keyword>
<accession>A0ABT2UM72</accession>
<proteinExistence type="predicted"/>
<protein>
    <submittedName>
        <fullName evidence="5">Beta-ketoacyl-ACP synthase III</fullName>
    </submittedName>
</protein>